<feature type="region of interest" description="Disordered" evidence="1">
    <location>
        <begin position="250"/>
        <end position="295"/>
    </location>
</feature>
<feature type="compositionally biased region" description="Basic and acidic residues" evidence="1">
    <location>
        <begin position="588"/>
        <end position="608"/>
    </location>
</feature>
<feature type="compositionally biased region" description="Basic and acidic residues" evidence="1">
    <location>
        <begin position="570"/>
        <end position="579"/>
    </location>
</feature>
<feature type="compositionally biased region" description="Polar residues" evidence="1">
    <location>
        <begin position="514"/>
        <end position="528"/>
    </location>
</feature>
<feature type="compositionally biased region" description="Basic and acidic residues" evidence="1">
    <location>
        <begin position="250"/>
        <end position="277"/>
    </location>
</feature>
<proteinExistence type="predicted"/>
<accession>A0AA85JQU5</accession>
<feature type="compositionally biased region" description="Basic and acidic residues" evidence="1">
    <location>
        <begin position="617"/>
        <end position="634"/>
    </location>
</feature>
<sequence length="730" mass="83746">MDLGSSPESYHIHPVPRSLSISHMKRRSTLSFFRNSRSASLPPDFRININYQELLEAFSHCYTSLPITIHPENSLIIMKDMYKSRKDMPTTVIAPDGYIPNSKVRLHLKPAKQIKPSSESVSFDSASQRFHLHQLVKRYLSDEKIMGTLSSIASLKDVCLLKAIMSNKLPLAIEKVRAELVTSATIEVEALVEQPCVNIYEEDILEEDETARIAKTAKMQQIAKQLTKQTIQQLFEKKIQENLERIEAEKQALSESEQDKEHAPGEEAQQKEEDSIDRFGPGVEKTIERKKEEERTRSLPVDLVQKYLQEMTEQWGSINKVMDLFYEAVKKDASSIESLDKYFRSRNIRVGMINSILSPTWLFHYLTNLFGGPRTLIEHIETILDPKTTIGVMHSVRTQFVEFLGDKQRLELFLHSFTETRNILQNYLKKEGLSKEEAITIINEAICDSYDAKNKISQALHIKDIQELIESVKMCDNEKVTRCIEESVNLPKSPPPRISITSIDALERQRRKSQGITDAKPSTIQKSTGAVDDTKYTQKKKLPTIPARLVHDRIKQVKIKTTPVTTPIPSEKDVREERKSIRKSLVTTEKKEEVPVPKEEHVVQEVSKKSTTKPKQPQKEDHLKSPTIRHEKPAEISGISEVMAKSKKKLGKSRTIPEITIKEAEEEKSDQELYSKPSEEEGEEKKGLKDEEETYRSTTFDDIFEDIFETDEEEEESDDYVASDGRHERK</sequence>
<evidence type="ECO:0000256" key="1">
    <source>
        <dbReference type="SAM" id="MobiDB-lite"/>
    </source>
</evidence>
<keyword evidence="2" id="KW-1185">Reference proteome</keyword>
<dbReference type="WBParaSite" id="TREG1_51180.1">
    <property type="protein sequence ID" value="TREG1_51180.1"/>
    <property type="gene ID" value="TREG1_51180"/>
</dbReference>
<reference evidence="3" key="2">
    <citation type="submission" date="2023-11" db="UniProtKB">
        <authorList>
            <consortium name="WormBaseParasite"/>
        </authorList>
    </citation>
    <scope>IDENTIFICATION</scope>
</reference>
<organism evidence="2 3">
    <name type="scientific">Trichobilharzia regenti</name>
    <name type="common">Nasal bird schistosome</name>
    <dbReference type="NCBI Taxonomy" id="157069"/>
    <lineage>
        <taxon>Eukaryota</taxon>
        <taxon>Metazoa</taxon>
        <taxon>Spiralia</taxon>
        <taxon>Lophotrochozoa</taxon>
        <taxon>Platyhelminthes</taxon>
        <taxon>Trematoda</taxon>
        <taxon>Digenea</taxon>
        <taxon>Strigeidida</taxon>
        <taxon>Schistosomatoidea</taxon>
        <taxon>Schistosomatidae</taxon>
        <taxon>Trichobilharzia</taxon>
    </lineage>
</organism>
<reference evidence="2" key="1">
    <citation type="submission" date="2022-06" db="EMBL/GenBank/DDBJ databases">
        <authorList>
            <person name="Berger JAMES D."/>
            <person name="Berger JAMES D."/>
        </authorList>
    </citation>
    <scope>NUCLEOTIDE SEQUENCE [LARGE SCALE GENOMIC DNA]</scope>
</reference>
<evidence type="ECO:0000313" key="3">
    <source>
        <dbReference type="WBParaSite" id="TREG1_51180.1"/>
    </source>
</evidence>
<protein>
    <submittedName>
        <fullName evidence="3">Uncharacterized protein</fullName>
    </submittedName>
</protein>
<feature type="compositionally biased region" description="Acidic residues" evidence="1">
    <location>
        <begin position="702"/>
        <end position="721"/>
    </location>
</feature>
<feature type="compositionally biased region" description="Basic and acidic residues" evidence="1">
    <location>
        <begin position="285"/>
        <end position="295"/>
    </location>
</feature>
<feature type="compositionally biased region" description="Low complexity" evidence="1">
    <location>
        <begin position="560"/>
        <end position="569"/>
    </location>
</feature>
<name>A0AA85JQU5_TRIRE</name>
<feature type="region of interest" description="Disordered" evidence="1">
    <location>
        <begin position="509"/>
        <end position="535"/>
    </location>
</feature>
<dbReference type="Proteomes" id="UP000050795">
    <property type="component" value="Unassembled WGS sequence"/>
</dbReference>
<feature type="region of interest" description="Disordered" evidence="1">
    <location>
        <begin position="560"/>
        <end position="730"/>
    </location>
</feature>
<evidence type="ECO:0000313" key="2">
    <source>
        <dbReference type="Proteomes" id="UP000050795"/>
    </source>
</evidence>
<feature type="compositionally biased region" description="Basic and acidic residues" evidence="1">
    <location>
        <begin position="660"/>
        <end position="689"/>
    </location>
</feature>
<dbReference type="AlphaFoldDB" id="A0AA85JQU5"/>